<comment type="caution">
    <text evidence="2">The sequence shown here is derived from an EMBL/GenBank/DDBJ whole genome shotgun (WGS) entry which is preliminary data.</text>
</comment>
<gene>
    <name evidence="2" type="ORF">PVK06_047644</name>
</gene>
<dbReference type="InterPro" id="IPR012337">
    <property type="entry name" value="RNaseH-like_sf"/>
</dbReference>
<dbReference type="InterPro" id="IPR052929">
    <property type="entry name" value="RNase_H-like_EbsB-rel"/>
</dbReference>
<name>A0ABR0MFS9_GOSAR</name>
<reference evidence="2 3" key="1">
    <citation type="submission" date="2023-03" db="EMBL/GenBank/DDBJ databases">
        <title>WGS of Gossypium arboreum.</title>
        <authorList>
            <person name="Yu D."/>
        </authorList>
    </citation>
    <scope>NUCLEOTIDE SEQUENCE [LARGE SCALE GENOMIC DNA]</scope>
    <source>
        <tissue evidence="2">Leaf</tissue>
    </source>
</reference>
<sequence>MFAWHIGHGLLPTNVKLSSIKFHVDPAYLRCRGGDEMFLHALRGCPKAQDVLIAGQAARRAIKVNVDASMKAHGTCLDIIARDSDGFVLSGKSFFANNVSNFERAELDALIEGFHLAQYFNFDKVIFERDCASIVNQFRNHKEDITILGHHIKEARKMLESFSFAYVK</sequence>
<evidence type="ECO:0000313" key="3">
    <source>
        <dbReference type="Proteomes" id="UP001358586"/>
    </source>
</evidence>
<dbReference type="PANTHER" id="PTHR47074">
    <property type="entry name" value="BNAC02G40300D PROTEIN"/>
    <property type="match status" value="1"/>
</dbReference>
<evidence type="ECO:0000259" key="1">
    <source>
        <dbReference type="Pfam" id="PF13456"/>
    </source>
</evidence>
<dbReference type="Proteomes" id="UP001358586">
    <property type="component" value="Chromosome 13"/>
</dbReference>
<protein>
    <recommendedName>
        <fullName evidence="1">RNase H type-1 domain-containing protein</fullName>
    </recommendedName>
</protein>
<organism evidence="2 3">
    <name type="scientific">Gossypium arboreum</name>
    <name type="common">Tree cotton</name>
    <name type="synonym">Gossypium nanking</name>
    <dbReference type="NCBI Taxonomy" id="29729"/>
    <lineage>
        <taxon>Eukaryota</taxon>
        <taxon>Viridiplantae</taxon>
        <taxon>Streptophyta</taxon>
        <taxon>Embryophyta</taxon>
        <taxon>Tracheophyta</taxon>
        <taxon>Spermatophyta</taxon>
        <taxon>Magnoliopsida</taxon>
        <taxon>eudicotyledons</taxon>
        <taxon>Gunneridae</taxon>
        <taxon>Pentapetalae</taxon>
        <taxon>rosids</taxon>
        <taxon>malvids</taxon>
        <taxon>Malvales</taxon>
        <taxon>Malvaceae</taxon>
        <taxon>Malvoideae</taxon>
        <taxon>Gossypium</taxon>
    </lineage>
</organism>
<dbReference type="InterPro" id="IPR002156">
    <property type="entry name" value="RNaseH_domain"/>
</dbReference>
<evidence type="ECO:0000313" key="2">
    <source>
        <dbReference type="EMBL" id="KAK5771440.1"/>
    </source>
</evidence>
<keyword evidence="3" id="KW-1185">Reference proteome</keyword>
<accession>A0ABR0MFS9</accession>
<feature type="domain" description="RNase H type-1" evidence="1">
    <location>
        <begin position="66"/>
        <end position="165"/>
    </location>
</feature>
<dbReference type="Gene3D" id="3.30.420.10">
    <property type="entry name" value="Ribonuclease H-like superfamily/Ribonuclease H"/>
    <property type="match status" value="1"/>
</dbReference>
<dbReference type="EMBL" id="JARKNE010000013">
    <property type="protein sequence ID" value="KAK5771440.1"/>
    <property type="molecule type" value="Genomic_DNA"/>
</dbReference>
<dbReference type="SUPFAM" id="SSF53098">
    <property type="entry name" value="Ribonuclease H-like"/>
    <property type="match status" value="1"/>
</dbReference>
<dbReference type="PANTHER" id="PTHR47074:SF48">
    <property type="entry name" value="POLYNUCLEOTIDYL TRANSFERASE, RIBONUCLEASE H-LIKE SUPERFAMILY PROTEIN"/>
    <property type="match status" value="1"/>
</dbReference>
<proteinExistence type="predicted"/>
<dbReference type="Pfam" id="PF13456">
    <property type="entry name" value="RVT_3"/>
    <property type="match status" value="1"/>
</dbReference>
<dbReference type="InterPro" id="IPR036397">
    <property type="entry name" value="RNaseH_sf"/>
</dbReference>